<gene>
    <name evidence="4" type="ORF">COCCU_14550</name>
</gene>
<proteinExistence type="inferred from homology"/>
<geneLocation type="plasmid" evidence="5">
    <name>pcoccu</name>
</geneLocation>
<organism evidence="4 5">
    <name type="scientific">Corynebacterium occultum</name>
    <dbReference type="NCBI Taxonomy" id="2675219"/>
    <lineage>
        <taxon>Bacteria</taxon>
        <taxon>Bacillati</taxon>
        <taxon>Actinomycetota</taxon>
        <taxon>Actinomycetes</taxon>
        <taxon>Mycobacteriales</taxon>
        <taxon>Corynebacteriaceae</taxon>
        <taxon>Corynebacterium</taxon>
    </lineage>
</organism>
<feature type="domain" description="Fumarylacetoacetase-like C-terminal" evidence="3">
    <location>
        <begin position="68"/>
        <end position="270"/>
    </location>
</feature>
<keyword evidence="2" id="KW-0479">Metal-binding</keyword>
<dbReference type="EC" id="4.3.2.3" evidence="4"/>
<dbReference type="Gene3D" id="3.90.850.10">
    <property type="entry name" value="Fumarylacetoacetase-like, C-terminal domain"/>
    <property type="match status" value="1"/>
</dbReference>
<reference evidence="4 5" key="1">
    <citation type="submission" date="2019-11" db="EMBL/GenBank/DDBJ databases">
        <title>Complete genome sequence of Corynebacterium kalinowskii 1959, a novel Corynebacterium species isolated from soil of a small paddock in Vilsendorf, Germany.</title>
        <authorList>
            <person name="Schaffert L."/>
            <person name="Ruwe M."/>
            <person name="Milse J."/>
            <person name="Hanuschka K."/>
            <person name="Ortseifen V."/>
            <person name="Droste J."/>
            <person name="Brandt D."/>
            <person name="Schlueter L."/>
            <person name="Kutter Y."/>
            <person name="Vinke S."/>
            <person name="Viehoefer P."/>
            <person name="Jacob L."/>
            <person name="Luebke N.-C."/>
            <person name="Schulte-Berndt E."/>
            <person name="Hain C."/>
            <person name="Linder M."/>
            <person name="Schmidt P."/>
            <person name="Wollenschlaeger L."/>
            <person name="Luttermann T."/>
            <person name="Thieme E."/>
            <person name="Hassa J."/>
            <person name="Haak M."/>
            <person name="Wittchen M."/>
            <person name="Mentz A."/>
            <person name="Persicke M."/>
            <person name="Busche T."/>
            <person name="Ruckert C."/>
        </authorList>
    </citation>
    <scope>NUCLEOTIDE SEQUENCE [LARGE SCALE GENOMIC DNA]</scope>
    <source>
        <strain evidence="4 5">2039</strain>
        <plasmid evidence="5">pcoccu</plasmid>
    </source>
</reference>
<dbReference type="GO" id="GO:0046872">
    <property type="term" value="F:metal ion binding"/>
    <property type="evidence" value="ECO:0007669"/>
    <property type="project" value="UniProtKB-KW"/>
</dbReference>
<dbReference type="InterPro" id="IPR011234">
    <property type="entry name" value="Fumarylacetoacetase-like_C"/>
</dbReference>
<name>A0A6B8WFR5_9CORY</name>
<dbReference type="Pfam" id="PF01557">
    <property type="entry name" value="FAA_hydrolase"/>
    <property type="match status" value="1"/>
</dbReference>
<evidence type="ECO:0000256" key="1">
    <source>
        <dbReference type="ARBA" id="ARBA00010211"/>
    </source>
</evidence>
<dbReference type="GO" id="GO:0016853">
    <property type="term" value="F:isomerase activity"/>
    <property type="evidence" value="ECO:0007669"/>
    <property type="project" value="UniProtKB-ARBA"/>
</dbReference>
<dbReference type="PANTHER" id="PTHR42796">
    <property type="entry name" value="FUMARYLACETOACETATE HYDROLASE DOMAIN-CONTAINING PROTEIN 2A-RELATED"/>
    <property type="match status" value="1"/>
</dbReference>
<evidence type="ECO:0000313" key="5">
    <source>
        <dbReference type="Proteomes" id="UP000424462"/>
    </source>
</evidence>
<dbReference type="EMBL" id="CP046456">
    <property type="protein sequence ID" value="QGU08800.1"/>
    <property type="molecule type" value="Genomic_DNA"/>
</dbReference>
<accession>A0A6B8WFR5</accession>
<dbReference type="RefSeq" id="WP_156233089.1">
    <property type="nucleotide sequence ID" value="NZ_CP046456.1"/>
</dbReference>
<dbReference type="KEGG" id="cok:COCCU_14550"/>
<sequence>MKISTLRLPTRTVAARQDGNTFTEISGFTDVGALLQNPDWQDLATAADGPTHDLTDTDLAPVVPRPGKIICVGVNYRQHIIEMGSEMPDHPTIFAKYAESLIGAEDDIQLPPEDSSLDWEGELAIIIGKPGRRIAEADALDHIAGYTVLNDVSMRGFQFRTMQWLQGKTWENSTPVGPAMVTPDELPADATLRTTIDGEVMQETTIDDLLFGAREIIAYLSTIFTLRPGDIIATGTPDGVGFARDPQRFLREGEVLETSIEGIGTLSNRVAAEILSTSKVPAAQGSHRTTPVMSS</sequence>
<comment type="similarity">
    <text evidence="1">Belongs to the FAH family.</text>
</comment>
<dbReference type="GO" id="GO:0019752">
    <property type="term" value="P:carboxylic acid metabolic process"/>
    <property type="evidence" value="ECO:0007669"/>
    <property type="project" value="UniProtKB-ARBA"/>
</dbReference>
<dbReference type="InterPro" id="IPR051121">
    <property type="entry name" value="FAH"/>
</dbReference>
<dbReference type="AlphaFoldDB" id="A0A6B8WFR5"/>
<dbReference type="PANTHER" id="PTHR42796:SF4">
    <property type="entry name" value="FUMARYLACETOACETATE HYDROLASE DOMAIN-CONTAINING PROTEIN 2A"/>
    <property type="match status" value="1"/>
</dbReference>
<evidence type="ECO:0000313" key="4">
    <source>
        <dbReference type="EMBL" id="QGU08800.1"/>
    </source>
</evidence>
<dbReference type="FunFam" id="3.90.850.10:FF:000002">
    <property type="entry name" value="2-hydroxyhepta-2,4-diene-1,7-dioate isomerase"/>
    <property type="match status" value="1"/>
</dbReference>
<dbReference type="Proteomes" id="UP000424462">
    <property type="component" value="Plasmid pCOCCU"/>
</dbReference>
<keyword evidence="5" id="KW-1185">Reference proteome</keyword>
<keyword evidence="4" id="KW-0614">Plasmid</keyword>
<keyword evidence="4" id="KW-0456">Lyase</keyword>
<evidence type="ECO:0000259" key="3">
    <source>
        <dbReference type="Pfam" id="PF01557"/>
    </source>
</evidence>
<evidence type="ECO:0000256" key="2">
    <source>
        <dbReference type="ARBA" id="ARBA00022723"/>
    </source>
</evidence>
<dbReference type="SUPFAM" id="SSF56529">
    <property type="entry name" value="FAH"/>
    <property type="match status" value="1"/>
</dbReference>
<dbReference type="InterPro" id="IPR036663">
    <property type="entry name" value="Fumarylacetoacetase_C_sf"/>
</dbReference>
<dbReference type="GO" id="GO:0050385">
    <property type="term" value="F:ureidoglycolate lyase activity"/>
    <property type="evidence" value="ECO:0007669"/>
    <property type="project" value="UniProtKB-EC"/>
</dbReference>
<protein>
    <submittedName>
        <fullName evidence="4">Ureidoglycolate lyase</fullName>
        <ecNumber evidence="4">4.3.2.3</ecNumber>
    </submittedName>
</protein>